<gene>
    <name evidence="1" type="ORF">SALB_00475</name>
</gene>
<name>A0A401QQY6_STRNR</name>
<proteinExistence type="predicted"/>
<comment type="caution">
    <text evidence="1">The sequence shown here is derived from an EMBL/GenBank/DDBJ whole genome shotgun (WGS) entry which is preliminary data.</text>
</comment>
<evidence type="ECO:0000313" key="1">
    <source>
        <dbReference type="EMBL" id="GCB87806.1"/>
    </source>
</evidence>
<organism evidence="1 2">
    <name type="scientific">Streptomyces noursei</name>
    <name type="common">Streptomyces albulus</name>
    <dbReference type="NCBI Taxonomy" id="1971"/>
    <lineage>
        <taxon>Bacteria</taxon>
        <taxon>Bacillati</taxon>
        <taxon>Actinomycetota</taxon>
        <taxon>Actinomycetes</taxon>
        <taxon>Kitasatosporales</taxon>
        <taxon>Streptomycetaceae</taxon>
        <taxon>Streptomyces</taxon>
    </lineage>
</organism>
<reference evidence="1 2" key="1">
    <citation type="journal article" date="2019" name="Microbiol. Resour. Announc.">
        <title>Draft Genome Sequence of the Most Traditional epsilon-Poly-l-Lysine Producer, Streptomyces albulus NBRC14147.</title>
        <authorList>
            <person name="Yamanaka K."/>
            <person name="Hamano Y."/>
        </authorList>
    </citation>
    <scope>NUCLEOTIDE SEQUENCE [LARGE SCALE GENOMIC DNA]</scope>
    <source>
        <strain evidence="1 2">NBRC 14147</strain>
    </source>
</reference>
<accession>A0A401QQY6</accession>
<dbReference type="AlphaFoldDB" id="A0A401QQY6"/>
<protein>
    <submittedName>
        <fullName evidence="1">Uncharacterized protein</fullName>
    </submittedName>
</protein>
<dbReference type="EMBL" id="BHXC01000002">
    <property type="protein sequence ID" value="GCB87806.1"/>
    <property type="molecule type" value="Genomic_DNA"/>
</dbReference>
<dbReference type="RefSeq" id="WP_016576889.1">
    <property type="nucleotide sequence ID" value="NZ_BHXC01000002.1"/>
</dbReference>
<dbReference type="Proteomes" id="UP000288351">
    <property type="component" value="Unassembled WGS sequence"/>
</dbReference>
<evidence type="ECO:0000313" key="2">
    <source>
        <dbReference type="Proteomes" id="UP000288351"/>
    </source>
</evidence>
<sequence>MWSGTHDDDLEQTVRALAGEIARRRSVQRARAAARAREWVAQSRRTARATEDTELQRRAVLGQIPAAEYKARTVARAAGVEVGRNPFAR</sequence>